<name>A0ABP0VF78_9BRYO</name>
<protein>
    <submittedName>
        <fullName evidence="1">Uncharacterized protein</fullName>
    </submittedName>
</protein>
<evidence type="ECO:0000313" key="1">
    <source>
        <dbReference type="EMBL" id="CAK9253116.1"/>
    </source>
</evidence>
<accession>A0ABP0VF78</accession>
<reference evidence="1" key="1">
    <citation type="submission" date="2024-02" db="EMBL/GenBank/DDBJ databases">
        <authorList>
            <consortium name="ELIXIR-Norway"/>
            <consortium name="Elixir Norway"/>
        </authorList>
    </citation>
    <scope>NUCLEOTIDE SEQUENCE</scope>
</reference>
<organism evidence="1 2">
    <name type="scientific">Sphagnum jensenii</name>
    <dbReference type="NCBI Taxonomy" id="128206"/>
    <lineage>
        <taxon>Eukaryota</taxon>
        <taxon>Viridiplantae</taxon>
        <taxon>Streptophyta</taxon>
        <taxon>Embryophyta</taxon>
        <taxon>Bryophyta</taxon>
        <taxon>Sphagnophytina</taxon>
        <taxon>Sphagnopsida</taxon>
        <taxon>Sphagnales</taxon>
        <taxon>Sphagnaceae</taxon>
        <taxon>Sphagnum</taxon>
    </lineage>
</organism>
<sequence length="261" mass="25713">MDSTLASVNNELTPPGRLIAASTPSLVVTVGSSSVVNPNTSKNRVLPFINNVPVAFAGGTITFPSTSGTITVSPGTNGTITIGANQFVAVLVQLSSSGQMSLVTGAAAGSLGAVVIPAGSINLLSLGSAATLQAADILGGVVRLTNGSLVSVSGIPAGAAGQVLIVENKTGATITINNDDAGASAANRIFTGSAGVSMPNNATFAFTYDAVSTHWMLTGGSGSGSGSGGSKNYLSAVVTSQSTRQTRAMVTLSLAQRLDLA</sequence>
<evidence type="ECO:0000313" key="2">
    <source>
        <dbReference type="Proteomes" id="UP001497444"/>
    </source>
</evidence>
<dbReference type="Proteomes" id="UP001497444">
    <property type="component" value="Unassembled WGS sequence"/>
</dbReference>
<proteinExistence type="predicted"/>
<keyword evidence="2" id="KW-1185">Reference proteome</keyword>
<gene>
    <name evidence="1" type="ORF">CSSPJE1EN1_LOCUS28494</name>
</gene>
<dbReference type="EMBL" id="CAXAQS010000779">
    <property type="protein sequence ID" value="CAK9253116.1"/>
    <property type="molecule type" value="Genomic_DNA"/>
</dbReference>
<comment type="caution">
    <text evidence="1">The sequence shown here is derived from an EMBL/GenBank/DDBJ whole genome shotgun (WGS) entry which is preliminary data.</text>
</comment>